<reference evidence="2" key="1">
    <citation type="submission" date="2021-06" db="EMBL/GenBank/DDBJ databases">
        <authorList>
            <person name="Kallberg Y."/>
            <person name="Tangrot J."/>
            <person name="Rosling A."/>
        </authorList>
    </citation>
    <scope>NUCLEOTIDE SEQUENCE</scope>
    <source>
        <strain evidence="2">UK204</strain>
    </source>
</reference>
<proteinExistence type="predicted"/>
<feature type="compositionally biased region" description="Basic and acidic residues" evidence="1">
    <location>
        <begin position="90"/>
        <end position="118"/>
    </location>
</feature>
<comment type="caution">
    <text evidence="2">The sequence shown here is derived from an EMBL/GenBank/DDBJ whole genome shotgun (WGS) entry which is preliminary data.</text>
</comment>
<evidence type="ECO:0000256" key="1">
    <source>
        <dbReference type="SAM" id="MobiDB-lite"/>
    </source>
</evidence>
<accession>A0A9N9HD85</accession>
<organism evidence="2 3">
    <name type="scientific">Funneliformis caledonium</name>
    <dbReference type="NCBI Taxonomy" id="1117310"/>
    <lineage>
        <taxon>Eukaryota</taxon>
        <taxon>Fungi</taxon>
        <taxon>Fungi incertae sedis</taxon>
        <taxon>Mucoromycota</taxon>
        <taxon>Glomeromycotina</taxon>
        <taxon>Glomeromycetes</taxon>
        <taxon>Glomerales</taxon>
        <taxon>Glomeraceae</taxon>
        <taxon>Funneliformis</taxon>
    </lineage>
</organism>
<dbReference type="EMBL" id="CAJVPQ010005972">
    <property type="protein sequence ID" value="CAG8678746.1"/>
    <property type="molecule type" value="Genomic_DNA"/>
</dbReference>
<name>A0A9N9HD85_9GLOM</name>
<evidence type="ECO:0000313" key="3">
    <source>
        <dbReference type="Proteomes" id="UP000789570"/>
    </source>
</evidence>
<dbReference type="AlphaFoldDB" id="A0A9N9HD85"/>
<dbReference type="Proteomes" id="UP000789570">
    <property type="component" value="Unassembled WGS sequence"/>
</dbReference>
<feature type="region of interest" description="Disordered" evidence="1">
    <location>
        <begin position="83"/>
        <end position="118"/>
    </location>
</feature>
<evidence type="ECO:0000313" key="2">
    <source>
        <dbReference type="EMBL" id="CAG8678746.1"/>
    </source>
</evidence>
<sequence length="249" mass="28343">MAESRRTSDDINAIHDEVFGSGYDKKRLLDEAIFKYISDRQTLAMMDELIVKREKLQEESLLTNMIYINARIRGLQSEAARGAAAEQEANENHKGDGETSKDAAEKPRKNSKTGKTEKRFSFSLSENATSETSYDTAVHILRSLDSYETQAVLESFFKDIVEDWSRQMTLAQHDKQINDLKKTLLVMRSAAGLKTDEYEKKNKGLEEALRRGERTPSPITSEKKELQMDGIENDASNTISYLIVYMIKL</sequence>
<gene>
    <name evidence="2" type="ORF">FCALED_LOCUS12387</name>
</gene>
<keyword evidence="3" id="KW-1185">Reference proteome</keyword>
<dbReference type="OrthoDB" id="2438894at2759"/>
<protein>
    <submittedName>
        <fullName evidence="2">15385_t:CDS:1</fullName>
    </submittedName>
</protein>